<evidence type="ECO:0000259" key="7">
    <source>
        <dbReference type="PROSITE" id="PS51387"/>
    </source>
</evidence>
<keyword evidence="9" id="KW-1185">Reference proteome</keyword>
<dbReference type="GO" id="GO:0016491">
    <property type="term" value="F:oxidoreductase activity"/>
    <property type="evidence" value="ECO:0007669"/>
    <property type="project" value="UniProtKB-KW"/>
</dbReference>
<evidence type="ECO:0000256" key="1">
    <source>
        <dbReference type="ARBA" id="ARBA00001974"/>
    </source>
</evidence>
<dbReference type="InterPro" id="IPR006311">
    <property type="entry name" value="TAT_signal"/>
</dbReference>
<dbReference type="InterPro" id="IPR036318">
    <property type="entry name" value="FAD-bd_PCMH-like_sf"/>
</dbReference>
<comment type="caution">
    <text evidence="8">The sequence shown here is derived from an EMBL/GenBank/DDBJ whole genome shotgun (WGS) entry which is preliminary data.</text>
</comment>
<evidence type="ECO:0000256" key="3">
    <source>
        <dbReference type="ARBA" id="ARBA00022630"/>
    </source>
</evidence>
<dbReference type="PROSITE" id="PS51387">
    <property type="entry name" value="FAD_PCMH"/>
    <property type="match status" value="1"/>
</dbReference>
<dbReference type="Proteomes" id="UP000037773">
    <property type="component" value="Unassembled WGS sequence"/>
</dbReference>
<keyword evidence="5" id="KW-0560">Oxidoreductase</keyword>
<dbReference type="InterPro" id="IPR016166">
    <property type="entry name" value="FAD-bd_PCMH"/>
</dbReference>
<accession>A0A0M8QDF1</accession>
<dbReference type="GO" id="GO:0071949">
    <property type="term" value="F:FAD binding"/>
    <property type="evidence" value="ECO:0007669"/>
    <property type="project" value="InterPro"/>
</dbReference>
<keyword evidence="3" id="KW-0285">Flavoprotein</keyword>
<evidence type="ECO:0000256" key="6">
    <source>
        <dbReference type="SAM" id="Phobius"/>
    </source>
</evidence>
<name>A0A0M8QDF1_9ACTN</name>
<evidence type="ECO:0000256" key="5">
    <source>
        <dbReference type="ARBA" id="ARBA00023002"/>
    </source>
</evidence>
<dbReference type="Pfam" id="PF08031">
    <property type="entry name" value="BBE"/>
    <property type="match status" value="1"/>
</dbReference>
<dbReference type="InterPro" id="IPR016167">
    <property type="entry name" value="FAD-bd_PCMH_sub1"/>
</dbReference>
<keyword evidence="6" id="KW-1133">Transmembrane helix</keyword>
<dbReference type="InterPro" id="IPR050416">
    <property type="entry name" value="FAD-linked_Oxidoreductase"/>
</dbReference>
<dbReference type="InterPro" id="IPR006094">
    <property type="entry name" value="Oxid_FAD_bind_N"/>
</dbReference>
<comment type="cofactor">
    <cofactor evidence="1">
        <name>FAD</name>
        <dbReference type="ChEBI" id="CHEBI:57692"/>
    </cofactor>
</comment>
<dbReference type="InterPro" id="IPR012951">
    <property type="entry name" value="BBE"/>
</dbReference>
<keyword evidence="6" id="KW-0472">Membrane</keyword>
<proteinExistence type="inferred from homology"/>
<reference evidence="8 9" key="1">
    <citation type="submission" date="2015-07" db="EMBL/GenBank/DDBJ databases">
        <authorList>
            <person name="Noorani M."/>
        </authorList>
    </citation>
    <scope>NUCLEOTIDE SEQUENCE [LARGE SCALE GENOMIC DNA]</scope>
    <source>
        <strain evidence="8 9">NRRL B-24567</strain>
    </source>
</reference>
<feature type="transmembrane region" description="Helical" evidence="6">
    <location>
        <begin position="21"/>
        <end position="48"/>
    </location>
</feature>
<gene>
    <name evidence="8" type="ORF">ADK41_35395</name>
</gene>
<evidence type="ECO:0000256" key="2">
    <source>
        <dbReference type="ARBA" id="ARBA00005466"/>
    </source>
</evidence>
<dbReference type="PANTHER" id="PTHR42973:SF39">
    <property type="entry name" value="FAD-BINDING PCMH-TYPE DOMAIN-CONTAINING PROTEIN"/>
    <property type="match status" value="1"/>
</dbReference>
<sequence>MPDRTQRRVTHVLSRRSLIRASAGSTAAVALTATTGGFVLAAGAAVPWSTLRDGLAGRLVLPDDAGYDTARQLQLAQFDAVHPQAVAYCATDADVAACVRFAQDNGLATAVRSGGHSAAGYSTSPGLVIDVSRLDGVRVGGSTVHLGAGSQGVDVVNALSPYGIQVAGGTCPTVAMGGWIQGGGLGYTSRAYGMGSDRLVSARVVLADGRTVRASATSHPDLFWALRGGGGGNFGIVTAYEVRPVRIPVLTLFNLNFRYSDAVQVILAWQDWMASAPRELACELMFLHSTDAPAGTEPNVVLTGGYHGAKSDCDRLLDRLTTAVGHPGTNRTSSELPYTQAMMQVYGCGDTTVDACHRVGFTPEAQLPRDSHTTQRNLFFDRPWTPATAQAALDAFIADPAPGQFRFLGLFPYGGRINEVSPTATAFVHRDAVLNAGYAVTLPTADPAAGDRDRAQAWVDKAHTTLDPQSNHRSYQNYMDPALTTWRQAYYGDNYARLRTVKRAYDPDRFFRFAQAVD</sequence>
<evidence type="ECO:0000256" key="4">
    <source>
        <dbReference type="ARBA" id="ARBA00022827"/>
    </source>
</evidence>
<dbReference type="Gene3D" id="3.40.462.20">
    <property type="match status" value="1"/>
</dbReference>
<dbReference type="Pfam" id="PF01565">
    <property type="entry name" value="FAD_binding_4"/>
    <property type="match status" value="1"/>
</dbReference>
<dbReference type="PATRIC" id="fig|36816.3.peg.7686"/>
<keyword evidence="4" id="KW-0274">FAD</keyword>
<dbReference type="SUPFAM" id="SSF56176">
    <property type="entry name" value="FAD-binding/transporter-associated domain-like"/>
    <property type="match status" value="1"/>
</dbReference>
<dbReference type="Gene3D" id="3.30.43.10">
    <property type="entry name" value="Uridine Diphospho-n-acetylenolpyruvylglucosamine Reductase, domain 2"/>
    <property type="match status" value="1"/>
</dbReference>
<protein>
    <recommendedName>
        <fullName evidence="7">FAD-binding PCMH-type domain-containing protein</fullName>
    </recommendedName>
</protein>
<feature type="domain" description="FAD-binding PCMH-type" evidence="7">
    <location>
        <begin position="78"/>
        <end position="247"/>
    </location>
</feature>
<dbReference type="Gene3D" id="3.30.465.10">
    <property type="match status" value="1"/>
</dbReference>
<dbReference type="EMBL" id="LGCN01000254">
    <property type="protein sequence ID" value="KOT28738.1"/>
    <property type="molecule type" value="Genomic_DNA"/>
</dbReference>
<organism evidence="8 9">
    <name type="scientific">Streptomyces caelestis</name>
    <dbReference type="NCBI Taxonomy" id="36816"/>
    <lineage>
        <taxon>Bacteria</taxon>
        <taxon>Bacillati</taxon>
        <taxon>Actinomycetota</taxon>
        <taxon>Actinomycetes</taxon>
        <taxon>Kitasatosporales</taxon>
        <taxon>Streptomycetaceae</taxon>
        <taxon>Streptomyces</taxon>
    </lineage>
</organism>
<evidence type="ECO:0000313" key="8">
    <source>
        <dbReference type="EMBL" id="KOT28738.1"/>
    </source>
</evidence>
<evidence type="ECO:0000313" key="9">
    <source>
        <dbReference type="Proteomes" id="UP000037773"/>
    </source>
</evidence>
<keyword evidence="6" id="KW-0812">Transmembrane</keyword>
<dbReference type="PANTHER" id="PTHR42973">
    <property type="entry name" value="BINDING OXIDOREDUCTASE, PUTATIVE (AFU_ORTHOLOGUE AFUA_1G17690)-RELATED"/>
    <property type="match status" value="1"/>
</dbReference>
<dbReference type="AlphaFoldDB" id="A0A0M8QDF1"/>
<dbReference type="PROSITE" id="PS51318">
    <property type="entry name" value="TAT"/>
    <property type="match status" value="1"/>
</dbReference>
<comment type="similarity">
    <text evidence="2">Belongs to the oxygen-dependent FAD-linked oxidoreductase family.</text>
</comment>
<dbReference type="InterPro" id="IPR016169">
    <property type="entry name" value="FAD-bd_PCMH_sub2"/>
</dbReference>